<feature type="signal peptide" evidence="2">
    <location>
        <begin position="1"/>
        <end position="16"/>
    </location>
</feature>
<evidence type="ECO:0000256" key="2">
    <source>
        <dbReference type="SAM" id="SignalP"/>
    </source>
</evidence>
<sequence>MRSTFVVSAFAALALAAPRPQDIEFDLVDAAPDPVVSAAPFTGSSETVTLQPAAAVVTIADASVTDTATTNDKRDFLEVLGKRDGDCSAQPKGTGPTVSTPDDSPSSFYAYQAFQDAATNAATAQGTPQGYSLAFHNLQGSSQTVSYLGYKTLSSYDTIACASYCDQHPQCQAFNIYFERDPTLDPNADSCPNPPSLTNIKCVRWGVQIQAATAVNTGEHRDSFEVVITGSNGYNKNAAPPSQTGFTGPVELGGAINAPNDPVTNTNTYMGYKFFSFSTVQTYAAGVQACTLACTAQTAYNSRHPPSTGKPNVCNQVVVYVLSDENQPQGIYCAMYSEEWASNYATNYGQYRGSDYWSVSQAYAYTNATYSASYGPICAVGGCPDNSFRGGNCGGWGVGTC</sequence>
<name>A0A1L7X476_9HELO</name>
<feature type="chain" id="PRO_5013199667" description="Apple domain-containing protein" evidence="2">
    <location>
        <begin position="17"/>
        <end position="401"/>
    </location>
</feature>
<accession>A0A1L7X476</accession>
<gene>
    <name evidence="3" type="ORF">PAC_09717</name>
</gene>
<dbReference type="AlphaFoldDB" id="A0A1L7X476"/>
<dbReference type="STRING" id="576137.A0A1L7X476"/>
<evidence type="ECO:0000313" key="4">
    <source>
        <dbReference type="Proteomes" id="UP000184330"/>
    </source>
</evidence>
<proteinExistence type="predicted"/>
<reference evidence="3 4" key="1">
    <citation type="submission" date="2016-03" db="EMBL/GenBank/DDBJ databases">
        <authorList>
            <person name="Ploux O."/>
        </authorList>
    </citation>
    <scope>NUCLEOTIDE SEQUENCE [LARGE SCALE GENOMIC DNA]</scope>
    <source>
        <strain evidence="3 4">UAMH 11012</strain>
    </source>
</reference>
<dbReference type="PANTHER" id="PTHR36578:SF2">
    <property type="entry name" value="PA14 DOMAIN-CONTAINING PROTEIN"/>
    <property type="match status" value="1"/>
</dbReference>
<dbReference type="EMBL" id="FJOG01000014">
    <property type="protein sequence ID" value="CZR59823.1"/>
    <property type="molecule type" value="Genomic_DNA"/>
</dbReference>
<evidence type="ECO:0000313" key="3">
    <source>
        <dbReference type="EMBL" id="CZR59823.1"/>
    </source>
</evidence>
<keyword evidence="4" id="KW-1185">Reference proteome</keyword>
<protein>
    <recommendedName>
        <fullName evidence="5">Apple domain-containing protein</fullName>
    </recommendedName>
</protein>
<dbReference type="Proteomes" id="UP000184330">
    <property type="component" value="Unassembled WGS sequence"/>
</dbReference>
<dbReference type="OrthoDB" id="271448at2759"/>
<organism evidence="3 4">
    <name type="scientific">Phialocephala subalpina</name>
    <dbReference type="NCBI Taxonomy" id="576137"/>
    <lineage>
        <taxon>Eukaryota</taxon>
        <taxon>Fungi</taxon>
        <taxon>Dikarya</taxon>
        <taxon>Ascomycota</taxon>
        <taxon>Pezizomycotina</taxon>
        <taxon>Leotiomycetes</taxon>
        <taxon>Helotiales</taxon>
        <taxon>Mollisiaceae</taxon>
        <taxon>Phialocephala</taxon>
        <taxon>Phialocephala fortinii species complex</taxon>
    </lineage>
</organism>
<keyword evidence="2" id="KW-0732">Signal</keyword>
<feature type="region of interest" description="Disordered" evidence="1">
    <location>
        <begin position="83"/>
        <end position="103"/>
    </location>
</feature>
<evidence type="ECO:0000256" key="1">
    <source>
        <dbReference type="SAM" id="MobiDB-lite"/>
    </source>
</evidence>
<dbReference type="PANTHER" id="PTHR36578">
    <property type="entry name" value="CHROMOSOME 15, WHOLE GENOME SHOTGUN SEQUENCE"/>
    <property type="match status" value="1"/>
</dbReference>
<evidence type="ECO:0008006" key="5">
    <source>
        <dbReference type="Google" id="ProtNLM"/>
    </source>
</evidence>